<evidence type="ECO:0000313" key="2">
    <source>
        <dbReference type="EMBL" id="KAH8692125.1"/>
    </source>
</evidence>
<dbReference type="GeneID" id="70247353"/>
<protein>
    <recommendedName>
        <fullName evidence="1">NAD-dependent epimerase/dehydratase domain-containing protein</fullName>
    </recommendedName>
</protein>
<dbReference type="PANTHER" id="PTHR48079:SF8">
    <property type="entry name" value="NAD(P)-BINDING DOMAIN-CONTAINING PROTEIN"/>
    <property type="match status" value="1"/>
</dbReference>
<evidence type="ECO:0000313" key="3">
    <source>
        <dbReference type="Proteomes" id="UP001201262"/>
    </source>
</evidence>
<dbReference type="RefSeq" id="XP_046068122.1">
    <property type="nucleotide sequence ID" value="XM_046217066.1"/>
</dbReference>
<dbReference type="InterPro" id="IPR001509">
    <property type="entry name" value="Epimerase_deHydtase"/>
</dbReference>
<gene>
    <name evidence="2" type="ORF">BGW36DRAFT_387047</name>
</gene>
<keyword evidence="3" id="KW-1185">Reference proteome</keyword>
<dbReference type="SUPFAM" id="SSF51735">
    <property type="entry name" value="NAD(P)-binding Rossmann-fold domains"/>
    <property type="match status" value="1"/>
</dbReference>
<reference evidence="2" key="1">
    <citation type="submission" date="2021-12" db="EMBL/GenBank/DDBJ databases">
        <title>Convergent genome expansion in fungi linked to evolution of root-endophyte symbiosis.</title>
        <authorList>
            <consortium name="DOE Joint Genome Institute"/>
            <person name="Ke Y.-H."/>
            <person name="Bonito G."/>
            <person name="Liao H.-L."/>
            <person name="Looney B."/>
            <person name="Rojas-Flechas A."/>
            <person name="Nash J."/>
            <person name="Hameed K."/>
            <person name="Schadt C."/>
            <person name="Martin F."/>
            <person name="Crous P.W."/>
            <person name="Miettinen O."/>
            <person name="Magnuson J.K."/>
            <person name="Labbe J."/>
            <person name="Jacobson D."/>
            <person name="Doktycz M.J."/>
            <person name="Veneault-Fourrey C."/>
            <person name="Kuo A."/>
            <person name="Mondo S."/>
            <person name="Calhoun S."/>
            <person name="Riley R."/>
            <person name="Ohm R."/>
            <person name="LaButti K."/>
            <person name="Andreopoulos B."/>
            <person name="Pangilinan J."/>
            <person name="Nolan M."/>
            <person name="Tritt A."/>
            <person name="Clum A."/>
            <person name="Lipzen A."/>
            <person name="Daum C."/>
            <person name="Barry K."/>
            <person name="Grigoriev I.V."/>
            <person name="Vilgalys R."/>
        </authorList>
    </citation>
    <scope>NUCLEOTIDE SEQUENCE</scope>
    <source>
        <strain evidence="2">PMI_201</strain>
    </source>
</reference>
<dbReference type="Pfam" id="PF01370">
    <property type="entry name" value="Epimerase"/>
    <property type="match status" value="2"/>
</dbReference>
<dbReference type="Proteomes" id="UP001201262">
    <property type="component" value="Unassembled WGS sequence"/>
</dbReference>
<sequence length="341" mass="36857">MSRIFITGVTGYIGGDVLYGLTKAQAASSIVALVRNEAQAAFIAEQYPAVKPLIGNLDSVSEIEEQASQADVVLHLASSNHVPSAKAIAEGLSKTQRVNPVWIQISGASLLSGPEIAANTYGENNSKIFNDLEGVGELREIIASPARVVDQIVTNLSSSQPNVRTAILYGPLIYGQGRGPVNQRSMQIPDLAKAILQHGHGIQVGKGSSTWSHIHISDITRLLVMLVLEASRNTNQLLWNENGIYFANAGLLSFGEISNKMSDFAYSRGLISSPSTKEIQPKIADLLTHRGAVLWGTNARTSSDRARKILQWQPEGPSIEEEIPRAILAEAAFFQRPTFHV</sequence>
<evidence type="ECO:0000259" key="1">
    <source>
        <dbReference type="Pfam" id="PF01370"/>
    </source>
</evidence>
<dbReference type="InterPro" id="IPR036291">
    <property type="entry name" value="NAD(P)-bd_dom_sf"/>
</dbReference>
<accession>A0AAD4PUE5</accession>
<dbReference type="PANTHER" id="PTHR48079">
    <property type="entry name" value="PROTEIN YEEZ"/>
    <property type="match status" value="1"/>
</dbReference>
<dbReference type="EMBL" id="JAJTJA010000011">
    <property type="protein sequence ID" value="KAH8692125.1"/>
    <property type="molecule type" value="Genomic_DNA"/>
</dbReference>
<dbReference type="AlphaFoldDB" id="A0AAD4PUE5"/>
<dbReference type="Gene3D" id="3.40.50.720">
    <property type="entry name" value="NAD(P)-binding Rossmann-like Domain"/>
    <property type="match status" value="2"/>
</dbReference>
<dbReference type="GO" id="GO:0005737">
    <property type="term" value="C:cytoplasm"/>
    <property type="evidence" value="ECO:0007669"/>
    <property type="project" value="TreeGrafter"/>
</dbReference>
<dbReference type="InterPro" id="IPR051783">
    <property type="entry name" value="NAD(P)-dependent_oxidoreduct"/>
</dbReference>
<feature type="domain" description="NAD-dependent epimerase/dehydratase" evidence="1">
    <location>
        <begin position="148"/>
        <end position="231"/>
    </location>
</feature>
<organism evidence="2 3">
    <name type="scientific">Talaromyces proteolyticus</name>
    <dbReference type="NCBI Taxonomy" id="1131652"/>
    <lineage>
        <taxon>Eukaryota</taxon>
        <taxon>Fungi</taxon>
        <taxon>Dikarya</taxon>
        <taxon>Ascomycota</taxon>
        <taxon>Pezizomycotina</taxon>
        <taxon>Eurotiomycetes</taxon>
        <taxon>Eurotiomycetidae</taxon>
        <taxon>Eurotiales</taxon>
        <taxon>Trichocomaceae</taxon>
        <taxon>Talaromyces</taxon>
        <taxon>Talaromyces sect. Bacilispori</taxon>
    </lineage>
</organism>
<name>A0AAD4PUE5_9EURO</name>
<feature type="domain" description="NAD-dependent epimerase/dehydratase" evidence="1">
    <location>
        <begin position="4"/>
        <end position="88"/>
    </location>
</feature>
<dbReference type="GO" id="GO:0004029">
    <property type="term" value="F:aldehyde dehydrogenase (NAD+) activity"/>
    <property type="evidence" value="ECO:0007669"/>
    <property type="project" value="TreeGrafter"/>
</dbReference>
<proteinExistence type="predicted"/>
<comment type="caution">
    <text evidence="2">The sequence shown here is derived from an EMBL/GenBank/DDBJ whole genome shotgun (WGS) entry which is preliminary data.</text>
</comment>